<dbReference type="PANTHER" id="PTHR43738">
    <property type="entry name" value="ABC TRANSPORTER, MEMBRANE PROTEIN"/>
    <property type="match status" value="1"/>
</dbReference>
<evidence type="ECO:0000259" key="12">
    <source>
        <dbReference type="Pfam" id="PF02687"/>
    </source>
</evidence>
<feature type="transmembrane region" description="Helical" evidence="11">
    <location>
        <begin position="295"/>
        <end position="319"/>
    </location>
</feature>
<evidence type="ECO:0000313" key="14">
    <source>
        <dbReference type="Proteomes" id="UP000246635"/>
    </source>
</evidence>
<accession>A0A2V2YXP6</accession>
<dbReference type="PANTHER" id="PTHR43738:SF1">
    <property type="entry name" value="HEMIN TRANSPORT SYSTEM PERMEASE PROTEIN HRTB-RELATED"/>
    <property type="match status" value="1"/>
</dbReference>
<comment type="function">
    <text evidence="10">Part of the ABC transporter complex hrt involved in hemin import. Responsible for the translocation of the substrate across the membrane.</text>
</comment>
<keyword evidence="7 11" id="KW-0812">Transmembrane</keyword>
<evidence type="ECO:0000256" key="8">
    <source>
        <dbReference type="ARBA" id="ARBA00022989"/>
    </source>
</evidence>
<evidence type="ECO:0000256" key="11">
    <source>
        <dbReference type="SAM" id="Phobius"/>
    </source>
</evidence>
<evidence type="ECO:0000256" key="2">
    <source>
        <dbReference type="ARBA" id="ARBA00008697"/>
    </source>
</evidence>
<dbReference type="Pfam" id="PF02687">
    <property type="entry name" value="FtsX"/>
    <property type="match status" value="1"/>
</dbReference>
<protein>
    <recommendedName>
        <fullName evidence="4">Putative hemin transport system permease protein HrtB</fullName>
    </recommendedName>
</protein>
<feature type="transmembrane region" description="Helical" evidence="11">
    <location>
        <begin position="339"/>
        <end position="359"/>
    </location>
</feature>
<proteinExistence type="inferred from homology"/>
<evidence type="ECO:0000256" key="4">
    <source>
        <dbReference type="ARBA" id="ARBA00016962"/>
    </source>
</evidence>
<keyword evidence="8 11" id="KW-1133">Transmembrane helix</keyword>
<dbReference type="InterPro" id="IPR003838">
    <property type="entry name" value="ABC3_permease_C"/>
</dbReference>
<evidence type="ECO:0000256" key="7">
    <source>
        <dbReference type="ARBA" id="ARBA00022692"/>
    </source>
</evidence>
<organism evidence="13 14">
    <name type="scientific">Paenibacillus cellulosilyticus</name>
    <dbReference type="NCBI Taxonomy" id="375489"/>
    <lineage>
        <taxon>Bacteria</taxon>
        <taxon>Bacillati</taxon>
        <taxon>Bacillota</taxon>
        <taxon>Bacilli</taxon>
        <taxon>Bacillales</taxon>
        <taxon>Paenibacillaceae</taxon>
        <taxon>Paenibacillus</taxon>
    </lineage>
</organism>
<dbReference type="InterPro" id="IPR051125">
    <property type="entry name" value="ABC-4/HrtB_transporter"/>
</dbReference>
<sequence length="375" mass="40637">MYLAIREMRFAKVRYALIATIMLLIAFLVLFVTGLAKGLAYDNAASIENMSASHFVMEKEASHRFTRSLLEESVLSQTGKAIGEENVQSLSVRMTTVTNAGAEFKLDVTLIAVKPEGWLMPSVSEGHAITSQSIGEVLVDSKMKESGIGIGSIIVDQGSGLEWTVSGFVSDESFSHSPVIFLNESDWRQLQLKMNALKGADGAASDRSISAIALRADKEQVEQLAAAMSQTEIVTKSQAIAAIPGYKEEQGSLTMMILFLYIISVFVLAVFFYVITIQKSHQFGVLKAIGTRTGYLVKSVSLQMLLLSVSSLMISVLLVRAIEMMLPSGMPFQLHVSTLLMTCGAFIVISLVGALLSVYKISRIDALDAIGRTTA</sequence>
<dbReference type="Proteomes" id="UP000246635">
    <property type="component" value="Unassembled WGS sequence"/>
</dbReference>
<dbReference type="OrthoDB" id="384327at2"/>
<comment type="caution">
    <text evidence="13">The sequence shown here is derived from an EMBL/GenBank/DDBJ whole genome shotgun (WGS) entry which is preliminary data.</text>
</comment>
<evidence type="ECO:0000256" key="1">
    <source>
        <dbReference type="ARBA" id="ARBA00004651"/>
    </source>
</evidence>
<dbReference type="EMBL" id="QGTQ01000008">
    <property type="protein sequence ID" value="PWW02930.1"/>
    <property type="molecule type" value="Genomic_DNA"/>
</dbReference>
<keyword evidence="6" id="KW-1003">Cell membrane</keyword>
<name>A0A2V2YXP6_9BACL</name>
<comment type="similarity">
    <text evidence="2">Belongs to the ABC-4 integral membrane protein family. HrtB subfamily.</text>
</comment>
<keyword evidence="9 11" id="KW-0472">Membrane</keyword>
<keyword evidence="14" id="KW-1185">Reference proteome</keyword>
<keyword evidence="5" id="KW-0813">Transport</keyword>
<gene>
    <name evidence="13" type="ORF">DFQ01_108209</name>
</gene>
<evidence type="ECO:0000256" key="6">
    <source>
        <dbReference type="ARBA" id="ARBA00022475"/>
    </source>
</evidence>
<reference evidence="13 14" key="1">
    <citation type="submission" date="2018-05" db="EMBL/GenBank/DDBJ databases">
        <title>Genomic Encyclopedia of Type Strains, Phase III (KMG-III): the genomes of soil and plant-associated and newly described type strains.</title>
        <authorList>
            <person name="Whitman W."/>
        </authorList>
    </citation>
    <scope>NUCLEOTIDE SEQUENCE [LARGE SCALE GENOMIC DNA]</scope>
    <source>
        <strain evidence="13 14">CECT 5696</strain>
    </source>
</reference>
<evidence type="ECO:0000313" key="13">
    <source>
        <dbReference type="EMBL" id="PWW02930.1"/>
    </source>
</evidence>
<comment type="subunit">
    <text evidence="3">The complex is composed of two ATP-binding proteins (HrtA), two transmembrane proteins (HrtB) and a solute-binding protein.</text>
</comment>
<feature type="domain" description="ABC3 transporter permease C-terminal" evidence="12">
    <location>
        <begin position="255"/>
        <end position="365"/>
    </location>
</feature>
<evidence type="ECO:0000256" key="3">
    <source>
        <dbReference type="ARBA" id="ARBA00011131"/>
    </source>
</evidence>
<evidence type="ECO:0000256" key="5">
    <source>
        <dbReference type="ARBA" id="ARBA00022448"/>
    </source>
</evidence>
<dbReference type="AlphaFoldDB" id="A0A2V2YXP6"/>
<dbReference type="RefSeq" id="WP_110044403.1">
    <property type="nucleotide sequence ID" value="NZ_CP054612.1"/>
</dbReference>
<comment type="subcellular location">
    <subcellularLocation>
        <location evidence="1">Cell membrane</location>
        <topology evidence="1">Multi-pass membrane protein</topology>
    </subcellularLocation>
</comment>
<dbReference type="GO" id="GO:0005886">
    <property type="term" value="C:plasma membrane"/>
    <property type="evidence" value="ECO:0007669"/>
    <property type="project" value="UniProtKB-SubCell"/>
</dbReference>
<feature type="transmembrane region" description="Helical" evidence="11">
    <location>
        <begin position="253"/>
        <end position="275"/>
    </location>
</feature>
<evidence type="ECO:0000256" key="10">
    <source>
        <dbReference type="ARBA" id="ARBA00024973"/>
    </source>
</evidence>
<evidence type="ECO:0000256" key="9">
    <source>
        <dbReference type="ARBA" id="ARBA00023136"/>
    </source>
</evidence>